<reference evidence="1" key="1">
    <citation type="submission" date="2023-08" db="EMBL/GenBank/DDBJ databases">
        <title>A de novo genome assembly of Solanum verrucosum Schlechtendal, a Mexican diploid species geographically isolated from the other diploid A-genome species in potato relatives.</title>
        <authorList>
            <person name="Hosaka K."/>
        </authorList>
    </citation>
    <scope>NUCLEOTIDE SEQUENCE</scope>
    <source>
        <tissue evidence="1">Young leaves</tissue>
    </source>
</reference>
<dbReference type="EMBL" id="CP133618">
    <property type="protein sequence ID" value="WMV38209.1"/>
    <property type="molecule type" value="Genomic_DNA"/>
</dbReference>
<gene>
    <name evidence="1" type="ORF">MTR67_031594</name>
</gene>
<dbReference type="InterPro" id="IPR043128">
    <property type="entry name" value="Rev_trsase/Diguanyl_cyclase"/>
</dbReference>
<evidence type="ECO:0000313" key="2">
    <source>
        <dbReference type="Proteomes" id="UP001234989"/>
    </source>
</evidence>
<dbReference type="InterPro" id="IPR043502">
    <property type="entry name" value="DNA/RNA_pol_sf"/>
</dbReference>
<keyword evidence="2" id="KW-1185">Reference proteome</keyword>
<dbReference type="SUPFAM" id="SSF56672">
    <property type="entry name" value="DNA/RNA polymerases"/>
    <property type="match status" value="1"/>
</dbReference>
<name>A0AAF0ZHV1_SOLVR</name>
<dbReference type="Gene3D" id="3.30.70.270">
    <property type="match status" value="2"/>
</dbReference>
<protein>
    <submittedName>
        <fullName evidence="1">Uncharacterized protein</fullName>
    </submittedName>
</protein>
<organism evidence="1 2">
    <name type="scientific">Solanum verrucosum</name>
    <dbReference type="NCBI Taxonomy" id="315347"/>
    <lineage>
        <taxon>Eukaryota</taxon>
        <taxon>Viridiplantae</taxon>
        <taxon>Streptophyta</taxon>
        <taxon>Embryophyta</taxon>
        <taxon>Tracheophyta</taxon>
        <taxon>Spermatophyta</taxon>
        <taxon>Magnoliopsida</taxon>
        <taxon>eudicotyledons</taxon>
        <taxon>Gunneridae</taxon>
        <taxon>Pentapetalae</taxon>
        <taxon>asterids</taxon>
        <taxon>lamiids</taxon>
        <taxon>Solanales</taxon>
        <taxon>Solanaceae</taxon>
        <taxon>Solanoideae</taxon>
        <taxon>Solaneae</taxon>
        <taxon>Solanum</taxon>
    </lineage>
</organism>
<dbReference type="AlphaFoldDB" id="A0AAF0ZHV1"/>
<dbReference type="Proteomes" id="UP001234989">
    <property type="component" value="Chromosome 7"/>
</dbReference>
<sequence length="255" mass="28793">MERGRVQSKGHACGVARVRVLSHGAALAGGRAREIILEPHVEVFEDQVPPEYTSPLFQDSLLRMLGVPESFSQRLRLGVEPKVNQEWMGEILVVVLQPSKPGVGVLFRLEVAELVSKELSGQMLVVHTLAKLSPSFVLRGLLIERLREEKLYVKLSKCKFWLDSVAFLGHVVSKEGIWVDQAKIEAVRGWMRPTSAIDIQSFVVLVGYYRQFVQRFSTISSPFTILTRQSVSFQRSTECEKRFQKLKIVTTKSTP</sequence>
<dbReference type="InterPro" id="IPR050951">
    <property type="entry name" value="Retrovirus_Pol_polyprotein"/>
</dbReference>
<proteinExistence type="predicted"/>
<dbReference type="PANTHER" id="PTHR37984:SF5">
    <property type="entry name" value="PROTEIN NYNRIN-LIKE"/>
    <property type="match status" value="1"/>
</dbReference>
<accession>A0AAF0ZHV1</accession>
<evidence type="ECO:0000313" key="1">
    <source>
        <dbReference type="EMBL" id="WMV38209.1"/>
    </source>
</evidence>
<dbReference type="PANTHER" id="PTHR37984">
    <property type="entry name" value="PROTEIN CBG26694"/>
    <property type="match status" value="1"/>
</dbReference>